<evidence type="ECO:0000313" key="2">
    <source>
        <dbReference type="EMBL" id="RKD75213.1"/>
    </source>
</evidence>
<accession>A0A419V5E9</accession>
<keyword evidence="1" id="KW-1133">Transmembrane helix</keyword>
<proteinExistence type="predicted"/>
<keyword evidence="1" id="KW-0472">Membrane</keyword>
<protein>
    <submittedName>
        <fullName evidence="2">Uncharacterized protein</fullName>
    </submittedName>
</protein>
<gene>
    <name evidence="2" type="ORF">ATL39_0911</name>
</gene>
<evidence type="ECO:0000313" key="3">
    <source>
        <dbReference type="Proteomes" id="UP000285120"/>
    </source>
</evidence>
<reference evidence="2 3" key="1">
    <citation type="submission" date="2018-09" db="EMBL/GenBank/DDBJ databases">
        <title>Genomic Encyclopedia of Archaeal and Bacterial Type Strains, Phase II (KMG-II): from individual species to whole genera.</title>
        <authorList>
            <person name="Goeker M."/>
        </authorList>
    </citation>
    <scope>NUCLEOTIDE SEQUENCE [LARGE SCALE GENOMIC DNA]</scope>
    <source>
        <strain evidence="2 3">DSM 17008</strain>
    </source>
</reference>
<sequence length="97" mass="11323">MAVIHDDKRNWPPEVRQYQLEERQRRQGLKIGKLEKLLEDPENGLLARVKVLETEVARWIDRENWWKGILNKIIVGVVVAAALAVFGRIGTWMFGIF</sequence>
<comment type="caution">
    <text evidence="2">The sequence shown here is derived from an EMBL/GenBank/DDBJ whole genome shotgun (WGS) entry which is preliminary data.</text>
</comment>
<dbReference type="AlphaFoldDB" id="A0A419V5E9"/>
<evidence type="ECO:0000256" key="1">
    <source>
        <dbReference type="SAM" id="Phobius"/>
    </source>
</evidence>
<dbReference type="Proteomes" id="UP000285120">
    <property type="component" value="Unassembled WGS sequence"/>
</dbReference>
<feature type="transmembrane region" description="Helical" evidence="1">
    <location>
        <begin position="73"/>
        <end position="94"/>
    </location>
</feature>
<name>A0A419V5E9_9BACL</name>
<keyword evidence="1" id="KW-0812">Transmembrane</keyword>
<keyword evidence="3" id="KW-1185">Reference proteome</keyword>
<organism evidence="2 3">
    <name type="scientific">Sinobaca qinghaiensis</name>
    <dbReference type="NCBI Taxonomy" id="342944"/>
    <lineage>
        <taxon>Bacteria</taxon>
        <taxon>Bacillati</taxon>
        <taxon>Bacillota</taxon>
        <taxon>Bacilli</taxon>
        <taxon>Bacillales</taxon>
        <taxon>Sporolactobacillaceae</taxon>
        <taxon>Sinobaca</taxon>
    </lineage>
</organism>
<dbReference type="EMBL" id="RAPK01000007">
    <property type="protein sequence ID" value="RKD75213.1"/>
    <property type="molecule type" value="Genomic_DNA"/>
</dbReference>